<dbReference type="AlphaFoldDB" id="A0A5J4TVP5"/>
<evidence type="ECO:0008006" key="3">
    <source>
        <dbReference type="Google" id="ProtNLM"/>
    </source>
</evidence>
<proteinExistence type="predicted"/>
<protein>
    <recommendedName>
        <fullName evidence="3">Right handed beta helix domain-containing protein</fullName>
    </recommendedName>
</protein>
<dbReference type="Proteomes" id="UP000324800">
    <property type="component" value="Unassembled WGS sequence"/>
</dbReference>
<evidence type="ECO:0000313" key="2">
    <source>
        <dbReference type="Proteomes" id="UP000324800"/>
    </source>
</evidence>
<organism evidence="1 2">
    <name type="scientific">Streblomastix strix</name>
    <dbReference type="NCBI Taxonomy" id="222440"/>
    <lineage>
        <taxon>Eukaryota</taxon>
        <taxon>Metamonada</taxon>
        <taxon>Preaxostyla</taxon>
        <taxon>Oxymonadida</taxon>
        <taxon>Streblomastigidae</taxon>
        <taxon>Streblomastix</taxon>
    </lineage>
</organism>
<dbReference type="SUPFAM" id="SSF51126">
    <property type="entry name" value="Pectin lyase-like"/>
    <property type="match status" value="1"/>
</dbReference>
<evidence type="ECO:0000313" key="1">
    <source>
        <dbReference type="EMBL" id="KAA6361993.1"/>
    </source>
</evidence>
<dbReference type="InterPro" id="IPR011050">
    <property type="entry name" value="Pectin_lyase_fold/virulence"/>
</dbReference>
<feature type="non-terminal residue" evidence="1">
    <location>
        <position position="359"/>
    </location>
</feature>
<gene>
    <name evidence="1" type="ORF">EZS28_042480</name>
</gene>
<name>A0A5J4TVP5_9EUKA</name>
<reference evidence="1 2" key="1">
    <citation type="submission" date="2019-03" db="EMBL/GenBank/DDBJ databases">
        <title>Single cell metagenomics reveals metabolic interactions within the superorganism composed of flagellate Streblomastix strix and complex community of Bacteroidetes bacteria on its surface.</title>
        <authorList>
            <person name="Treitli S.C."/>
            <person name="Kolisko M."/>
            <person name="Husnik F."/>
            <person name="Keeling P."/>
            <person name="Hampl V."/>
        </authorList>
    </citation>
    <scope>NUCLEOTIDE SEQUENCE [LARGE SCALE GENOMIC DNA]</scope>
    <source>
        <strain evidence="1">ST1C</strain>
    </source>
</reference>
<comment type="caution">
    <text evidence="1">The sequence shown here is derived from an EMBL/GenBank/DDBJ whole genome shotgun (WGS) entry which is preliminary data.</text>
</comment>
<sequence length="359" mass="38824">MDSQTIYQHTEYILAGSEIIISDCIFSRVTSSGANNDGGALHVSEVSYFAVIRCSFRNCSTDNGGAGGAIYISQVRPDLNAVQSIRTNNNESDINPSHPFMINPKREGVIIIASQFIDCQAPQGTGGALMISYLRTNTIIIDSTDFIRCTASFAGAVQVMSITNIWRTATSSSITSNPNFLSSASSVDIPLLFEKCLFDSCIAQNTCGALYLQRLLGFALRDCVFRNNSAMYNTGALGLSTRCNGTNSQAAAEIDGIYAGNAGMGITENSGLPLVYLQRCQFEDNRAILGAQDIHIDSSWMQIMLGRGCGAWDPAGERKWRSNGFVLCTSTSSPLFPQLRILVDGDLTTYDQYLPSPPL</sequence>
<dbReference type="EMBL" id="SNRW01024793">
    <property type="protein sequence ID" value="KAA6361993.1"/>
    <property type="molecule type" value="Genomic_DNA"/>
</dbReference>
<accession>A0A5J4TVP5</accession>